<name>A0A4Q7PM06_9FIRM</name>
<dbReference type="AlphaFoldDB" id="A0A4Q7PM06"/>
<feature type="signal peptide" evidence="1">
    <location>
        <begin position="1"/>
        <end position="19"/>
    </location>
</feature>
<dbReference type="InterPro" id="IPR006059">
    <property type="entry name" value="SBP"/>
</dbReference>
<dbReference type="PANTHER" id="PTHR43649:SF12">
    <property type="entry name" value="DIACETYLCHITOBIOSE BINDING PROTEIN DASA"/>
    <property type="match status" value="1"/>
</dbReference>
<keyword evidence="2" id="KW-0762">Sugar transport</keyword>
<dbReference type="PROSITE" id="PS51257">
    <property type="entry name" value="PROKAR_LIPOPROTEIN"/>
    <property type="match status" value="1"/>
</dbReference>
<sequence>MRKKGLLCVLLAASLCFVAAGCETQKIEEPEKVTLTVKTPPIGLGNIPGTGEAEVYDMLVKAAERFQAQYDRYDVDFLISRYDYLDEQTQLADKYGTPDAADIFFAGSWNVPLYVKRGWLVPLDDMIDESLRSDIDESIWNQNSIDGQVYTLPFHQLQNTLMVNRTMMENAGLSEFIPEEESIAHWSTEEFNLVCQRLEESLTAENTFAFMMYAANNQGDSHIMTLLRAYGCPLYDKNGNFAVNTPEGIRALTWIKEMDAKGITPKGAENLELLECVNLFYNGQLAICVGNLTNLWDARNKGVDVFAANFPDLSGAGYCTSSSNGFCIFDNGDQNKIQAAKDFLRFLCTDEETMKYTLGTLPVSKSVIKRYQDEIWMLKAYGENTAAVVDNIRGSINWQGVRDVFYRNINDLLMGVKPPEEVAAAIDRSCNEALEKGRSNMD</sequence>
<dbReference type="EMBL" id="SGXF01000001">
    <property type="protein sequence ID" value="RZT01929.1"/>
    <property type="molecule type" value="Genomic_DNA"/>
</dbReference>
<evidence type="ECO:0000256" key="1">
    <source>
        <dbReference type="SAM" id="SignalP"/>
    </source>
</evidence>
<keyword evidence="1" id="KW-0732">Signal</keyword>
<dbReference type="Pfam" id="PF01547">
    <property type="entry name" value="SBP_bac_1"/>
    <property type="match status" value="1"/>
</dbReference>
<keyword evidence="3" id="KW-1185">Reference proteome</keyword>
<evidence type="ECO:0000313" key="2">
    <source>
        <dbReference type="EMBL" id="RZT01929.1"/>
    </source>
</evidence>
<comment type="caution">
    <text evidence="2">The sequence shown here is derived from an EMBL/GenBank/DDBJ whole genome shotgun (WGS) entry which is preliminary data.</text>
</comment>
<feature type="chain" id="PRO_5039121588" evidence="1">
    <location>
        <begin position="20"/>
        <end position="442"/>
    </location>
</feature>
<evidence type="ECO:0000313" key="3">
    <source>
        <dbReference type="Proteomes" id="UP000292927"/>
    </source>
</evidence>
<dbReference type="InterPro" id="IPR050490">
    <property type="entry name" value="Bact_solute-bd_prot1"/>
</dbReference>
<dbReference type="RefSeq" id="WP_130431869.1">
    <property type="nucleotide sequence ID" value="NZ_SGXF01000001.1"/>
</dbReference>
<dbReference type="Proteomes" id="UP000292927">
    <property type="component" value="Unassembled WGS sequence"/>
</dbReference>
<reference evidence="2 3" key="1">
    <citation type="submission" date="2019-02" db="EMBL/GenBank/DDBJ databases">
        <title>Genomic Encyclopedia of Type Strains, Phase IV (KMG-IV): sequencing the most valuable type-strain genomes for metagenomic binning, comparative biology and taxonomic classification.</title>
        <authorList>
            <person name="Goeker M."/>
        </authorList>
    </citation>
    <scope>NUCLEOTIDE SEQUENCE [LARGE SCALE GENOMIC DNA]</scope>
    <source>
        <strain evidence="2 3">DSM 29486</strain>
    </source>
</reference>
<proteinExistence type="predicted"/>
<dbReference type="SUPFAM" id="SSF53850">
    <property type="entry name" value="Periplasmic binding protein-like II"/>
    <property type="match status" value="1"/>
</dbReference>
<gene>
    <name evidence="2" type="ORF">EV209_0029</name>
</gene>
<dbReference type="Gene3D" id="3.40.190.10">
    <property type="entry name" value="Periplasmic binding protein-like II"/>
    <property type="match status" value="1"/>
</dbReference>
<accession>A0A4Q7PM06</accession>
<protein>
    <submittedName>
        <fullName evidence="2">Multiple sugar transport system substrate-binding protein</fullName>
    </submittedName>
</protein>
<keyword evidence="2" id="KW-0813">Transport</keyword>
<organism evidence="2 3">
    <name type="scientific">Cuneatibacter caecimuris</name>
    <dbReference type="NCBI Taxonomy" id="1796618"/>
    <lineage>
        <taxon>Bacteria</taxon>
        <taxon>Bacillati</taxon>
        <taxon>Bacillota</taxon>
        <taxon>Clostridia</taxon>
        <taxon>Lachnospirales</taxon>
        <taxon>Lachnospiraceae</taxon>
        <taxon>Cuneatibacter</taxon>
    </lineage>
</organism>
<dbReference type="PANTHER" id="PTHR43649">
    <property type="entry name" value="ARABINOSE-BINDING PROTEIN-RELATED"/>
    <property type="match status" value="1"/>
</dbReference>
<dbReference type="OrthoDB" id="94797at2"/>